<name>A0A8R7TTF9_TRIUA</name>
<protein>
    <submittedName>
        <fullName evidence="2">Uncharacterized protein</fullName>
    </submittedName>
</protein>
<organism evidence="2 3">
    <name type="scientific">Triticum urartu</name>
    <name type="common">Red wild einkorn</name>
    <name type="synonym">Crithodium urartu</name>
    <dbReference type="NCBI Taxonomy" id="4572"/>
    <lineage>
        <taxon>Eukaryota</taxon>
        <taxon>Viridiplantae</taxon>
        <taxon>Streptophyta</taxon>
        <taxon>Embryophyta</taxon>
        <taxon>Tracheophyta</taxon>
        <taxon>Spermatophyta</taxon>
        <taxon>Magnoliopsida</taxon>
        <taxon>Liliopsida</taxon>
        <taxon>Poales</taxon>
        <taxon>Poaceae</taxon>
        <taxon>BOP clade</taxon>
        <taxon>Pooideae</taxon>
        <taxon>Triticodae</taxon>
        <taxon>Triticeae</taxon>
        <taxon>Triticinae</taxon>
        <taxon>Triticum</taxon>
    </lineage>
</organism>
<evidence type="ECO:0000313" key="3">
    <source>
        <dbReference type="Proteomes" id="UP000015106"/>
    </source>
</evidence>
<evidence type="ECO:0000256" key="1">
    <source>
        <dbReference type="SAM" id="MobiDB-lite"/>
    </source>
</evidence>
<accession>A0A8R7TTF9</accession>
<reference evidence="2" key="2">
    <citation type="submission" date="2018-03" db="EMBL/GenBank/DDBJ databases">
        <title>The Triticum urartu genome reveals the dynamic nature of wheat genome evolution.</title>
        <authorList>
            <person name="Ling H."/>
            <person name="Ma B."/>
            <person name="Shi X."/>
            <person name="Liu H."/>
            <person name="Dong L."/>
            <person name="Sun H."/>
            <person name="Cao Y."/>
            <person name="Gao Q."/>
            <person name="Zheng S."/>
            <person name="Li Y."/>
            <person name="Yu Y."/>
            <person name="Du H."/>
            <person name="Qi M."/>
            <person name="Li Y."/>
            <person name="Yu H."/>
            <person name="Cui Y."/>
            <person name="Wang N."/>
            <person name="Chen C."/>
            <person name="Wu H."/>
            <person name="Zhao Y."/>
            <person name="Zhang J."/>
            <person name="Li Y."/>
            <person name="Zhou W."/>
            <person name="Zhang B."/>
            <person name="Hu W."/>
            <person name="Eijk M."/>
            <person name="Tang J."/>
            <person name="Witsenboer H."/>
            <person name="Zhao S."/>
            <person name="Li Z."/>
            <person name="Zhang A."/>
            <person name="Wang D."/>
            <person name="Liang C."/>
        </authorList>
    </citation>
    <scope>NUCLEOTIDE SEQUENCE [LARGE SCALE GENOMIC DNA]</scope>
    <source>
        <strain evidence="2">cv. G1812</strain>
    </source>
</reference>
<dbReference type="AlphaFoldDB" id="A0A8R7TTF9"/>
<keyword evidence="3" id="KW-1185">Reference proteome</keyword>
<reference evidence="3" key="1">
    <citation type="journal article" date="2013" name="Nature">
        <title>Draft genome of the wheat A-genome progenitor Triticum urartu.</title>
        <authorList>
            <person name="Ling H.Q."/>
            <person name="Zhao S."/>
            <person name="Liu D."/>
            <person name="Wang J."/>
            <person name="Sun H."/>
            <person name="Zhang C."/>
            <person name="Fan H."/>
            <person name="Li D."/>
            <person name="Dong L."/>
            <person name="Tao Y."/>
            <person name="Gao C."/>
            <person name="Wu H."/>
            <person name="Li Y."/>
            <person name="Cui Y."/>
            <person name="Guo X."/>
            <person name="Zheng S."/>
            <person name="Wang B."/>
            <person name="Yu K."/>
            <person name="Liang Q."/>
            <person name="Yang W."/>
            <person name="Lou X."/>
            <person name="Chen J."/>
            <person name="Feng M."/>
            <person name="Jian J."/>
            <person name="Zhang X."/>
            <person name="Luo G."/>
            <person name="Jiang Y."/>
            <person name="Liu J."/>
            <person name="Wang Z."/>
            <person name="Sha Y."/>
            <person name="Zhang B."/>
            <person name="Wu H."/>
            <person name="Tang D."/>
            <person name="Shen Q."/>
            <person name="Xue P."/>
            <person name="Zou S."/>
            <person name="Wang X."/>
            <person name="Liu X."/>
            <person name="Wang F."/>
            <person name="Yang Y."/>
            <person name="An X."/>
            <person name="Dong Z."/>
            <person name="Zhang K."/>
            <person name="Zhang X."/>
            <person name="Luo M.C."/>
            <person name="Dvorak J."/>
            <person name="Tong Y."/>
            <person name="Wang J."/>
            <person name="Yang H."/>
            <person name="Li Z."/>
            <person name="Wang D."/>
            <person name="Zhang A."/>
            <person name="Wang J."/>
        </authorList>
    </citation>
    <scope>NUCLEOTIDE SEQUENCE</scope>
    <source>
        <strain evidence="3">cv. G1812</strain>
    </source>
</reference>
<evidence type="ECO:0000313" key="2">
    <source>
        <dbReference type="EnsemblPlants" id="TuG1812G0300002069.01.T01.cds327953"/>
    </source>
</evidence>
<dbReference type="Gramene" id="TuG1812G0300002069.01.T01">
    <property type="protein sequence ID" value="TuG1812G0300002069.01.T01.cds327953"/>
    <property type="gene ID" value="TuG1812G0300002069.01"/>
</dbReference>
<dbReference type="EnsemblPlants" id="TuG1812G0300002069.01.T01">
    <property type="protein sequence ID" value="TuG1812G0300002069.01.T01.cds327953"/>
    <property type="gene ID" value="TuG1812G0300002069.01"/>
</dbReference>
<feature type="compositionally biased region" description="Low complexity" evidence="1">
    <location>
        <begin position="38"/>
        <end position="50"/>
    </location>
</feature>
<dbReference type="Proteomes" id="UP000015106">
    <property type="component" value="Chromosome 3"/>
</dbReference>
<reference evidence="2" key="3">
    <citation type="submission" date="2022-06" db="UniProtKB">
        <authorList>
            <consortium name="EnsemblPlants"/>
        </authorList>
    </citation>
    <scope>IDENTIFICATION</scope>
</reference>
<sequence>MGLGAGGGDMVGAGVSGAKAGRGGLCVARGGEGRCRRPAGATGTGPAANGGDEGRGRHWRPTGAMG</sequence>
<proteinExistence type="predicted"/>
<feature type="region of interest" description="Disordered" evidence="1">
    <location>
        <begin position="30"/>
        <end position="66"/>
    </location>
</feature>